<protein>
    <recommendedName>
        <fullName evidence="9">Cardiotrophin-like cytokine factor 1</fullName>
    </recommendedName>
    <alternativeName>
        <fullName evidence="10">B-cell-stimulating factor 3</fullName>
    </alternativeName>
    <alternativeName>
        <fullName evidence="11">Novel neurotrophin-1</fullName>
    </alternativeName>
</protein>
<dbReference type="Proteomes" id="UP000002281">
    <property type="component" value="Chromosome 12"/>
</dbReference>
<dbReference type="Pfam" id="PF06875">
    <property type="entry name" value="PRF"/>
    <property type="match status" value="1"/>
</dbReference>
<comment type="subunit">
    <text evidence="8">Forms a heteromeric complex with cardiotrophin-like cytokine CRLF1/CLF-1; the CRLF1-CLCF1 complex is a ligand for the ciliary neurotrophic factor receptor/CNTFR. The CRLF1-CLCF1 heterodimer binds SORL1 (via N-terminal ectodomain); within this complex, the interaction is mediated predominantly by the CRLF1 moiety. The tripartite signaling complex formed by CRLF1, CLCF1 and CNTFR also binds SORL1.</text>
</comment>
<feature type="compositionally biased region" description="Basic and acidic residues" evidence="12">
    <location>
        <begin position="280"/>
        <end position="289"/>
    </location>
</feature>
<organism evidence="13 14">
    <name type="scientific">Equus caballus</name>
    <name type="common">Horse</name>
    <dbReference type="NCBI Taxonomy" id="9796"/>
    <lineage>
        <taxon>Eukaryota</taxon>
        <taxon>Metazoa</taxon>
        <taxon>Chordata</taxon>
        <taxon>Craniata</taxon>
        <taxon>Vertebrata</taxon>
        <taxon>Euteleostomi</taxon>
        <taxon>Mammalia</taxon>
        <taxon>Eutheria</taxon>
        <taxon>Laurasiatheria</taxon>
        <taxon>Perissodactyla</taxon>
        <taxon>Equidae</taxon>
        <taxon>Equus</taxon>
    </lineage>
</organism>
<dbReference type="InterPro" id="IPR010681">
    <property type="entry name" value="PRF/CT"/>
</dbReference>
<keyword evidence="5" id="KW-0732">Signal</keyword>
<evidence type="ECO:0000256" key="12">
    <source>
        <dbReference type="SAM" id="MobiDB-lite"/>
    </source>
</evidence>
<evidence type="ECO:0000256" key="1">
    <source>
        <dbReference type="ARBA" id="ARBA00004613"/>
    </source>
</evidence>
<feature type="region of interest" description="Disordered" evidence="12">
    <location>
        <begin position="1"/>
        <end position="365"/>
    </location>
</feature>
<feature type="compositionally biased region" description="Basic and acidic residues" evidence="12">
    <location>
        <begin position="1"/>
        <end position="16"/>
    </location>
</feature>
<dbReference type="GO" id="GO:0005125">
    <property type="term" value="F:cytokine activity"/>
    <property type="evidence" value="ECO:0000318"/>
    <property type="project" value="GO_Central"/>
</dbReference>
<feature type="compositionally biased region" description="Basic and acidic residues" evidence="12">
    <location>
        <begin position="189"/>
        <end position="201"/>
    </location>
</feature>
<dbReference type="GO" id="GO:0097059">
    <property type="term" value="C:CNTFR-CLCF1 complex"/>
    <property type="evidence" value="ECO:0000318"/>
    <property type="project" value="GO_Central"/>
</dbReference>
<keyword evidence="3" id="KW-0202">Cytokine</keyword>
<dbReference type="Gene3D" id="1.20.1250.10">
    <property type="match status" value="1"/>
</dbReference>
<dbReference type="GO" id="GO:0007259">
    <property type="term" value="P:cell surface receptor signaling pathway via JAK-STAT"/>
    <property type="evidence" value="ECO:0000318"/>
    <property type="project" value="GO_Central"/>
</dbReference>
<keyword evidence="14" id="KW-1185">Reference proteome</keyword>
<evidence type="ECO:0000313" key="14">
    <source>
        <dbReference type="Proteomes" id="UP000002281"/>
    </source>
</evidence>
<feature type="compositionally biased region" description="Basic and acidic residues" evidence="12">
    <location>
        <begin position="332"/>
        <end position="350"/>
    </location>
</feature>
<keyword evidence="6" id="KW-0325">Glycoprotein</keyword>
<evidence type="ECO:0000256" key="7">
    <source>
        <dbReference type="ARBA" id="ARBA00058915"/>
    </source>
</evidence>
<proteinExistence type="inferred from homology"/>
<evidence type="ECO:0000256" key="2">
    <source>
        <dbReference type="ARBA" id="ARBA00007432"/>
    </source>
</evidence>
<dbReference type="Ensembl" id="ENSECAT00000121989.1">
    <property type="protein sequence ID" value="ENSECAP00000056021.1"/>
    <property type="gene ID" value="ENSECAG00000010091.3"/>
</dbReference>
<accession>A0A9L0QXJ3</accession>
<dbReference type="AlphaFoldDB" id="A0A9L0QXJ3"/>
<dbReference type="GO" id="GO:0030890">
    <property type="term" value="P:positive regulation of B cell proliferation"/>
    <property type="evidence" value="ECO:0000318"/>
    <property type="project" value="GO_Central"/>
</dbReference>
<reference evidence="13" key="3">
    <citation type="submission" date="2025-09" db="UniProtKB">
        <authorList>
            <consortium name="Ensembl"/>
        </authorList>
    </citation>
    <scope>IDENTIFICATION</scope>
    <source>
        <strain evidence="13">Thoroughbred</strain>
    </source>
</reference>
<dbReference type="InterPro" id="IPR009079">
    <property type="entry name" value="4_helix_cytokine-like_core"/>
</dbReference>
<evidence type="ECO:0000256" key="10">
    <source>
        <dbReference type="ARBA" id="ARBA00079727"/>
    </source>
</evidence>
<reference evidence="13" key="2">
    <citation type="submission" date="2025-08" db="UniProtKB">
        <authorList>
            <consortium name="Ensembl"/>
        </authorList>
    </citation>
    <scope>IDENTIFICATION</scope>
    <source>
        <strain evidence="13">Thoroughbred</strain>
    </source>
</reference>
<comment type="function">
    <text evidence="7">In complex with CRLF1, forms a heterodimeric neurotropic cytokine that plays a crucial role during neuronal development. Also stimulates B-cells. Binds to and activates the ILST/gp130 receptor.</text>
</comment>
<dbReference type="PANTHER" id="PTHR21353">
    <property type="match status" value="1"/>
</dbReference>
<sequence>GGRGRVREGTPHEAGGRHPRLTPREKKRSGRITAPAPGVCRRTDALLAPSPRGPGVVPPQPRLTSPPLGVVGGRGAPEALPSLLPPLPPTPGRAATICGYSFTRQKKKKKFAECPTPKKKNPKPREKNLRVGLADGIIKASPEPRLALPLRQPPGEEPRPPARPPAPWTSEQVGARRPRPRPPPPPGSREIRFRRCPDPEPGRAGAGAAPACRARAGEARPAPSRGAGRGRGIPAVRSAGREVAASAAGSPASRRSGEPPPGAPARRGPGDPGGQSPAQKRGERVRGGERGCGGRGPGEEEGGRAGGGGARGRAGGRQGRPTPRAAPLSLPGRREGGREGGRARGERRAEGGGQSRPGRAAGLAAPSLRAARPEPTMLPAAAEPAAGDSWGMLACLCTVLWHLPAVPALNRTGDPGPGPSIQKTYDLTRYLEHQLRSLAGTYLNYLGPPFNEPDFNPPRLGAETLPRATVNLDVWQNLSDKLRLTQNYEAYSHLLCYLRGLNRQAATAELRRSLAHFCTSLQGLLGSIAGVMAALGYPLPQPLPGTEPTWSPDPAHSDFLQKMDDFWLLKELQTWLWRSAKDFNRLKKKMQPPAAAVTLRLEAHGF</sequence>
<dbReference type="FunFam" id="1.20.1250.10:FF:000005">
    <property type="entry name" value="cardiotrophin-like cytokine factor 1"/>
    <property type="match status" value="1"/>
</dbReference>
<dbReference type="GO" id="GO:0005576">
    <property type="term" value="C:extracellular region"/>
    <property type="evidence" value="ECO:0000318"/>
    <property type="project" value="GO_Central"/>
</dbReference>
<dbReference type="GO" id="GO:0097058">
    <property type="term" value="C:CRLF-CLCF1 complex"/>
    <property type="evidence" value="ECO:0000318"/>
    <property type="project" value="GO_Central"/>
</dbReference>
<evidence type="ECO:0000256" key="6">
    <source>
        <dbReference type="ARBA" id="ARBA00023180"/>
    </source>
</evidence>
<evidence type="ECO:0000256" key="4">
    <source>
        <dbReference type="ARBA" id="ARBA00022525"/>
    </source>
</evidence>
<name>A0A9L0QXJ3_HORSE</name>
<evidence type="ECO:0000256" key="11">
    <source>
        <dbReference type="ARBA" id="ARBA00081040"/>
    </source>
</evidence>
<dbReference type="GeneTree" id="ENSGT00510000048856"/>
<evidence type="ECO:0000256" key="3">
    <source>
        <dbReference type="ARBA" id="ARBA00022514"/>
    </source>
</evidence>
<dbReference type="PANTHER" id="PTHR21353:SF7">
    <property type="entry name" value="CARDIOTROPHIN-LIKE CYTOKINE FACTOR 1"/>
    <property type="match status" value="1"/>
</dbReference>
<evidence type="ECO:0000256" key="5">
    <source>
        <dbReference type="ARBA" id="ARBA00022729"/>
    </source>
</evidence>
<reference evidence="13 14" key="1">
    <citation type="journal article" date="2009" name="Science">
        <title>Genome sequence, comparative analysis, and population genetics of the domestic horse.</title>
        <authorList>
            <consortium name="Broad Institute Genome Sequencing Platform"/>
            <consortium name="Broad Institute Whole Genome Assembly Team"/>
            <person name="Wade C.M."/>
            <person name="Giulotto E."/>
            <person name="Sigurdsson S."/>
            <person name="Zoli M."/>
            <person name="Gnerre S."/>
            <person name="Imsland F."/>
            <person name="Lear T.L."/>
            <person name="Adelson D.L."/>
            <person name="Bailey E."/>
            <person name="Bellone R.R."/>
            <person name="Bloecker H."/>
            <person name="Distl O."/>
            <person name="Edgar R.C."/>
            <person name="Garber M."/>
            <person name="Leeb T."/>
            <person name="Mauceli E."/>
            <person name="MacLeod J.N."/>
            <person name="Penedo M.C.T."/>
            <person name="Raison J.M."/>
            <person name="Sharpe T."/>
            <person name="Vogel J."/>
            <person name="Andersson L."/>
            <person name="Antczak D.F."/>
            <person name="Biagi T."/>
            <person name="Binns M.M."/>
            <person name="Chowdhary B.P."/>
            <person name="Coleman S.J."/>
            <person name="Della Valle G."/>
            <person name="Fryc S."/>
            <person name="Guerin G."/>
            <person name="Hasegawa T."/>
            <person name="Hill E.W."/>
            <person name="Jurka J."/>
            <person name="Kiialainen A."/>
            <person name="Lindgren G."/>
            <person name="Liu J."/>
            <person name="Magnani E."/>
            <person name="Mickelson J.R."/>
            <person name="Murray J."/>
            <person name="Nergadze S.G."/>
            <person name="Onofrio R."/>
            <person name="Pedroni S."/>
            <person name="Piras M.F."/>
            <person name="Raudsepp T."/>
            <person name="Rocchi M."/>
            <person name="Roeed K.H."/>
            <person name="Ryder O.A."/>
            <person name="Searle S."/>
            <person name="Skow L."/>
            <person name="Swinburne J.E."/>
            <person name="Syvaenen A.C."/>
            <person name="Tozaki T."/>
            <person name="Valberg S.J."/>
            <person name="Vaudin M."/>
            <person name="White J.R."/>
            <person name="Zody M.C."/>
            <person name="Lander E.S."/>
            <person name="Lindblad-Toh K."/>
        </authorList>
    </citation>
    <scope>NUCLEOTIDE SEQUENCE [LARGE SCALE GENOMIC DNA]</scope>
    <source>
        <strain evidence="13 14">Thoroughbred</strain>
    </source>
</reference>
<keyword evidence="4" id="KW-0964">Secreted</keyword>
<feature type="compositionally biased region" description="Gly residues" evidence="12">
    <location>
        <begin position="304"/>
        <end position="318"/>
    </location>
</feature>
<feature type="compositionally biased region" description="Low complexity" evidence="12">
    <location>
        <begin position="244"/>
        <end position="254"/>
    </location>
</feature>
<evidence type="ECO:0000313" key="13">
    <source>
        <dbReference type="Ensembl" id="ENSECAP00000056021.1"/>
    </source>
</evidence>
<comment type="subcellular location">
    <subcellularLocation>
        <location evidence="1">Secreted</location>
    </subcellularLocation>
</comment>
<dbReference type="SUPFAM" id="SSF47266">
    <property type="entry name" value="4-helical cytokines"/>
    <property type="match status" value="1"/>
</dbReference>
<feature type="compositionally biased region" description="Low complexity" evidence="12">
    <location>
        <begin position="202"/>
        <end position="237"/>
    </location>
</feature>
<evidence type="ECO:0000256" key="8">
    <source>
        <dbReference type="ARBA" id="ARBA00063092"/>
    </source>
</evidence>
<feature type="compositionally biased region" description="Basic residues" evidence="12">
    <location>
        <begin position="17"/>
        <end position="30"/>
    </location>
</feature>
<comment type="similarity">
    <text evidence="2">Belongs to the IL-6 superfamily.</text>
</comment>
<dbReference type="GO" id="GO:0005615">
    <property type="term" value="C:extracellular space"/>
    <property type="evidence" value="ECO:0007669"/>
    <property type="project" value="UniProtKB-KW"/>
</dbReference>
<evidence type="ECO:0000256" key="9">
    <source>
        <dbReference type="ARBA" id="ARBA00072651"/>
    </source>
</evidence>
<feature type="compositionally biased region" description="Low complexity" evidence="12">
    <location>
        <begin position="356"/>
        <end position="365"/>
    </location>
</feature>